<dbReference type="PANTHER" id="PTHR11629:SF63">
    <property type="entry name" value="V-TYPE PROTON ATPASE SUBUNIT A"/>
    <property type="match status" value="1"/>
</dbReference>
<feature type="transmembrane region" description="Helical" evidence="10">
    <location>
        <begin position="550"/>
        <end position="570"/>
    </location>
</feature>
<dbReference type="AlphaFoldDB" id="A0A2V3HVP1"/>
<evidence type="ECO:0000313" key="12">
    <source>
        <dbReference type="Proteomes" id="UP000248161"/>
    </source>
</evidence>
<organism evidence="11 12">
    <name type="scientific">Candidatus Thalassarchaeum betae</name>
    <dbReference type="NCBI Taxonomy" id="2599289"/>
    <lineage>
        <taxon>Archaea</taxon>
        <taxon>Methanobacteriati</taxon>
        <taxon>Thermoplasmatota</taxon>
        <taxon>Candidatus Poseidoniia</taxon>
        <taxon>Candidatus Poseidoniales</taxon>
        <taxon>Candidatus Thalassarchaeaceae</taxon>
        <taxon>Candidatus Thalassarchaeum</taxon>
    </lineage>
</organism>
<comment type="subcellular location">
    <subcellularLocation>
        <location evidence="1">Membrane</location>
        <topology evidence="1">Multi-pass membrane protein</topology>
    </subcellularLocation>
</comment>
<feature type="transmembrane region" description="Helical" evidence="10">
    <location>
        <begin position="521"/>
        <end position="538"/>
    </location>
</feature>
<evidence type="ECO:0000256" key="10">
    <source>
        <dbReference type="SAM" id="Phobius"/>
    </source>
</evidence>
<comment type="similarity">
    <text evidence="2">Belongs to the V-ATPase 116 kDa subunit family.</text>
</comment>
<evidence type="ECO:0000256" key="7">
    <source>
        <dbReference type="ARBA" id="ARBA00023136"/>
    </source>
</evidence>
<evidence type="ECO:0000256" key="8">
    <source>
        <dbReference type="ARBA" id="ARBA00059506"/>
    </source>
</evidence>
<dbReference type="Proteomes" id="UP000248161">
    <property type="component" value="Unassembled WGS sequence"/>
</dbReference>
<keyword evidence="6" id="KW-0406">Ion transport</keyword>
<evidence type="ECO:0000256" key="5">
    <source>
        <dbReference type="ARBA" id="ARBA00022989"/>
    </source>
</evidence>
<dbReference type="PANTHER" id="PTHR11629">
    <property type="entry name" value="VACUOLAR PROTON ATPASES"/>
    <property type="match status" value="1"/>
</dbReference>
<evidence type="ECO:0000256" key="3">
    <source>
        <dbReference type="ARBA" id="ARBA00022448"/>
    </source>
</evidence>
<gene>
    <name evidence="11" type="ORF">CXX69_03165</name>
</gene>
<keyword evidence="4 10" id="KW-0812">Transmembrane</keyword>
<sequence length="814" mass="87186">MSRLTAAGSLSNVDDAVQSLADLKAVHLLDYPGDEEGFDLGSPTDESEEIGRDLNRYRSASSQLDLIDPKIPMESEPIRDQLGGDLPSRIEMMLGHLDRIDLIDSELSSSGEESDSLEVLQPLDLDLDVLSGYGSLTVFVGTVKDAARAEAAASGGLVVIEGVKPAVIALFCENASSSAVQSELAEAGFAAISAPDGEGPIEARLEELAARREELLAERSTLQGELDGWAEANGAALLGGIELLERDMALALGPIRVAVSGHAFVIDGWIETSRSEEVSAVLSETCRVVNIEPYKVVPGGGGHGHHGPELKLPPIKFADRDASKPMELITDLMGRPRYGKVDPTLFMFFTYPLFFGLILGDIVYGAATMGFGYFLYRRIGHTETGLLASKFIVYIGFSAVVFGYIYGEFAGYEILPHRVDGDWVDSHAPAWASWLAALYPKGGMIHWQWSGPFGLVLAYPFHRVVPTSAGGNLEDLILLTIYMGAVHVLLGLLIGFRDIWLHGDSHGNAGPIVAIFDRGSWITILFGGFLASYGFLGLKNTPGDELLTMMQNYGAILVAVGILMLIYASYRYHGMPILIAVMMGPIEGVGIMPTVISYVRLFAVGVAGVKIAETGNDMLYGNSPDPAHHVEGAGMLNAVDGLGVAGVEGLLLFVAVAPVLAAIAIKLFSKRLPAGTSQFGLLHGMTASGILGMVLAGVEPHTMAMVLSPLLIVPALLQGLGYIGMINTTIYGQVRLAELAAWFTGLALVGGVYMVVTLAFAWLGVQVFAWILGLFSPNIHTARLHLVEWMKQFYEAVGEEFEPFGFTARVVEVE</sequence>
<evidence type="ECO:0000256" key="4">
    <source>
        <dbReference type="ARBA" id="ARBA00022692"/>
    </source>
</evidence>
<proteinExistence type="inferred from homology"/>
<dbReference type="GO" id="GO:0033179">
    <property type="term" value="C:proton-transporting V-type ATPase, V0 domain"/>
    <property type="evidence" value="ECO:0007669"/>
    <property type="project" value="InterPro"/>
</dbReference>
<feature type="transmembrane region" description="Helical" evidence="10">
    <location>
        <begin position="650"/>
        <end position="668"/>
    </location>
</feature>
<dbReference type="EMBL" id="PSPG01000005">
    <property type="protein sequence ID" value="PXF21811.1"/>
    <property type="molecule type" value="Genomic_DNA"/>
</dbReference>
<evidence type="ECO:0000256" key="9">
    <source>
        <dbReference type="ARBA" id="ARBA00068671"/>
    </source>
</evidence>
<dbReference type="GO" id="GO:0051117">
    <property type="term" value="F:ATPase binding"/>
    <property type="evidence" value="ECO:0007669"/>
    <property type="project" value="TreeGrafter"/>
</dbReference>
<evidence type="ECO:0000256" key="6">
    <source>
        <dbReference type="ARBA" id="ARBA00023065"/>
    </source>
</evidence>
<evidence type="ECO:0000256" key="1">
    <source>
        <dbReference type="ARBA" id="ARBA00004141"/>
    </source>
</evidence>
<accession>A0A2V3HVP1</accession>
<comment type="function">
    <text evidence="8">Component of the A-type ATP synthase that produces ATP from ADP in the presence of a proton gradient across the membrane.</text>
</comment>
<dbReference type="InterPro" id="IPR002490">
    <property type="entry name" value="V-ATPase_116kDa_su"/>
</dbReference>
<feature type="transmembrane region" description="Helical" evidence="10">
    <location>
        <begin position="577"/>
        <end position="599"/>
    </location>
</feature>
<reference evidence="11 12" key="1">
    <citation type="journal article" date="2015" name="Nat. Commun.">
        <title>Genomic and transcriptomic evidence for scavenging of diverse organic compounds by widespread deep-sea archaea.</title>
        <authorList>
            <person name="Li M."/>
            <person name="Baker B.J."/>
            <person name="Anantharaman K."/>
            <person name="Jain S."/>
            <person name="Breier J.A."/>
            <person name="Dick G.J."/>
        </authorList>
    </citation>
    <scope>NUCLEOTIDE SEQUENCE [LARGE SCALE GENOMIC DNA]</scope>
    <source>
        <strain evidence="11">Cayman_51_deep</strain>
    </source>
</reference>
<dbReference type="GO" id="GO:0007035">
    <property type="term" value="P:vacuolar acidification"/>
    <property type="evidence" value="ECO:0007669"/>
    <property type="project" value="TreeGrafter"/>
</dbReference>
<evidence type="ECO:0000313" key="11">
    <source>
        <dbReference type="EMBL" id="PXF21811.1"/>
    </source>
</evidence>
<feature type="transmembrane region" description="Helical" evidence="10">
    <location>
        <begin position="476"/>
        <end position="500"/>
    </location>
</feature>
<dbReference type="GO" id="GO:0016471">
    <property type="term" value="C:vacuolar proton-transporting V-type ATPase complex"/>
    <property type="evidence" value="ECO:0007669"/>
    <property type="project" value="TreeGrafter"/>
</dbReference>
<evidence type="ECO:0000256" key="2">
    <source>
        <dbReference type="ARBA" id="ARBA00009904"/>
    </source>
</evidence>
<feature type="transmembrane region" description="Helical" evidence="10">
    <location>
        <begin position="680"/>
        <end position="698"/>
    </location>
</feature>
<protein>
    <recommendedName>
        <fullName evidence="9">A-type ATP synthase subunit I</fullName>
    </recommendedName>
</protein>
<name>A0A2V3HVP1_9ARCH</name>
<feature type="transmembrane region" description="Helical" evidence="10">
    <location>
        <begin position="345"/>
        <end position="375"/>
    </location>
</feature>
<feature type="transmembrane region" description="Helical" evidence="10">
    <location>
        <begin position="739"/>
        <end position="761"/>
    </location>
</feature>
<keyword evidence="5 10" id="KW-1133">Transmembrane helix</keyword>
<keyword evidence="7 10" id="KW-0472">Membrane</keyword>
<dbReference type="GO" id="GO:0046961">
    <property type="term" value="F:proton-transporting ATPase activity, rotational mechanism"/>
    <property type="evidence" value="ECO:0007669"/>
    <property type="project" value="InterPro"/>
</dbReference>
<feature type="transmembrane region" description="Helical" evidence="10">
    <location>
        <begin position="767"/>
        <end position="786"/>
    </location>
</feature>
<feature type="transmembrane region" description="Helical" evidence="10">
    <location>
        <begin position="704"/>
        <end position="727"/>
    </location>
</feature>
<feature type="transmembrane region" description="Helical" evidence="10">
    <location>
        <begin position="387"/>
        <end position="406"/>
    </location>
</feature>
<keyword evidence="3" id="KW-0813">Transport</keyword>
<comment type="caution">
    <text evidence="11">The sequence shown here is derived from an EMBL/GenBank/DDBJ whole genome shotgun (WGS) entry which is preliminary data.</text>
</comment>